<dbReference type="AlphaFoldDB" id="A0A8H6I3Y8"/>
<dbReference type="Proteomes" id="UP000521943">
    <property type="component" value="Unassembled WGS sequence"/>
</dbReference>
<proteinExistence type="predicted"/>
<protein>
    <recommendedName>
        <fullName evidence="1">F-box domain-containing protein</fullName>
    </recommendedName>
</protein>
<dbReference type="Pfam" id="PF12937">
    <property type="entry name" value="F-box-like"/>
    <property type="match status" value="1"/>
</dbReference>
<dbReference type="PROSITE" id="PS50181">
    <property type="entry name" value="FBOX"/>
    <property type="match status" value="1"/>
</dbReference>
<evidence type="ECO:0000313" key="3">
    <source>
        <dbReference type="Proteomes" id="UP000521943"/>
    </source>
</evidence>
<evidence type="ECO:0000259" key="1">
    <source>
        <dbReference type="PROSITE" id="PS50181"/>
    </source>
</evidence>
<dbReference type="EMBL" id="JACGCI010000024">
    <property type="protein sequence ID" value="KAF6756931.1"/>
    <property type="molecule type" value="Genomic_DNA"/>
</dbReference>
<evidence type="ECO:0000313" key="2">
    <source>
        <dbReference type="EMBL" id="KAF6756931.1"/>
    </source>
</evidence>
<reference evidence="2 3" key="1">
    <citation type="submission" date="2020-07" db="EMBL/GenBank/DDBJ databases">
        <title>Comparative genomics of pyrophilous fungi reveals a link between fire events and developmental genes.</title>
        <authorList>
            <consortium name="DOE Joint Genome Institute"/>
            <person name="Steindorff A.S."/>
            <person name="Carver A."/>
            <person name="Calhoun S."/>
            <person name="Stillman K."/>
            <person name="Liu H."/>
            <person name="Lipzen A."/>
            <person name="Pangilinan J."/>
            <person name="Labutti K."/>
            <person name="Bruns T.D."/>
            <person name="Grigoriev I.V."/>
        </authorList>
    </citation>
    <scope>NUCLEOTIDE SEQUENCE [LARGE SCALE GENOMIC DNA]</scope>
    <source>
        <strain evidence="2 3">CBS 144469</strain>
    </source>
</reference>
<dbReference type="OrthoDB" id="28868at2759"/>
<sequence length="130" mass="14582">MNTCTRALIGEARRLGRHGLGFGVMLELAAVRQQERARPASRVVPLGHLCLNIHLDFAWNRYSSSKAVARPPQDMDKLPIELGILIAKELPTRDICRLQQTCKAFYDLLEGDSELWRERTAGTLGIVTKV</sequence>
<keyword evidence="3" id="KW-1185">Reference proteome</keyword>
<dbReference type="InterPro" id="IPR036047">
    <property type="entry name" value="F-box-like_dom_sf"/>
</dbReference>
<gene>
    <name evidence="2" type="ORF">DFP72DRAFT_846304</name>
</gene>
<dbReference type="SMART" id="SM00256">
    <property type="entry name" value="FBOX"/>
    <property type="match status" value="1"/>
</dbReference>
<organism evidence="2 3">
    <name type="scientific">Ephemerocybe angulata</name>
    <dbReference type="NCBI Taxonomy" id="980116"/>
    <lineage>
        <taxon>Eukaryota</taxon>
        <taxon>Fungi</taxon>
        <taxon>Dikarya</taxon>
        <taxon>Basidiomycota</taxon>
        <taxon>Agaricomycotina</taxon>
        <taxon>Agaricomycetes</taxon>
        <taxon>Agaricomycetidae</taxon>
        <taxon>Agaricales</taxon>
        <taxon>Agaricineae</taxon>
        <taxon>Psathyrellaceae</taxon>
        <taxon>Ephemerocybe</taxon>
    </lineage>
</organism>
<name>A0A8H6I3Y8_9AGAR</name>
<dbReference type="SUPFAM" id="SSF81383">
    <property type="entry name" value="F-box domain"/>
    <property type="match status" value="1"/>
</dbReference>
<accession>A0A8H6I3Y8</accession>
<dbReference type="InterPro" id="IPR001810">
    <property type="entry name" value="F-box_dom"/>
</dbReference>
<dbReference type="Gene3D" id="1.20.1280.50">
    <property type="match status" value="1"/>
</dbReference>
<feature type="domain" description="F-box" evidence="1">
    <location>
        <begin position="72"/>
        <end position="119"/>
    </location>
</feature>
<comment type="caution">
    <text evidence="2">The sequence shown here is derived from an EMBL/GenBank/DDBJ whole genome shotgun (WGS) entry which is preliminary data.</text>
</comment>